<dbReference type="InterPro" id="IPR050511">
    <property type="entry name" value="AMPK_gamma/SDS23_families"/>
</dbReference>
<dbReference type="SMART" id="SM00116">
    <property type="entry name" value="CBS"/>
    <property type="match status" value="2"/>
</dbReference>
<dbReference type="SUPFAM" id="SSF54631">
    <property type="entry name" value="CBS-domain pair"/>
    <property type="match status" value="2"/>
</dbReference>
<dbReference type="EMBL" id="JAINDJ010000004">
    <property type="protein sequence ID" value="KAG9450620.1"/>
    <property type="molecule type" value="Genomic_DNA"/>
</dbReference>
<protein>
    <recommendedName>
        <fullName evidence="4">CBS domain-containing protein</fullName>
    </recommendedName>
</protein>
<dbReference type="InterPro" id="IPR000644">
    <property type="entry name" value="CBS_dom"/>
</dbReference>
<dbReference type="Proteomes" id="UP000825729">
    <property type="component" value="Unassembled WGS sequence"/>
</dbReference>
<accession>A0AAV7EP73</accession>
<evidence type="ECO:0000313" key="5">
    <source>
        <dbReference type="EMBL" id="KAG9450620.1"/>
    </source>
</evidence>
<evidence type="ECO:0000256" key="1">
    <source>
        <dbReference type="ARBA" id="ARBA00022737"/>
    </source>
</evidence>
<name>A0AAV7EP73_ARIFI</name>
<dbReference type="AlphaFoldDB" id="A0AAV7EP73"/>
<dbReference type="Pfam" id="PF00571">
    <property type="entry name" value="CBS"/>
    <property type="match status" value="1"/>
</dbReference>
<proteinExistence type="predicted"/>
<organism evidence="5 6">
    <name type="scientific">Aristolochia fimbriata</name>
    <name type="common">White veined hardy Dutchman's pipe vine</name>
    <dbReference type="NCBI Taxonomy" id="158543"/>
    <lineage>
        <taxon>Eukaryota</taxon>
        <taxon>Viridiplantae</taxon>
        <taxon>Streptophyta</taxon>
        <taxon>Embryophyta</taxon>
        <taxon>Tracheophyta</taxon>
        <taxon>Spermatophyta</taxon>
        <taxon>Magnoliopsida</taxon>
        <taxon>Magnoliidae</taxon>
        <taxon>Piperales</taxon>
        <taxon>Aristolochiaceae</taxon>
        <taxon>Aristolochia</taxon>
    </lineage>
</organism>
<comment type="caution">
    <text evidence="5">The sequence shown here is derived from an EMBL/GenBank/DDBJ whole genome shotgun (WGS) entry which is preliminary data.</text>
</comment>
<keyword evidence="1" id="KW-0677">Repeat</keyword>
<reference evidence="5 6" key="1">
    <citation type="submission" date="2021-07" db="EMBL/GenBank/DDBJ databases">
        <title>The Aristolochia fimbriata genome: insights into angiosperm evolution, floral development and chemical biosynthesis.</title>
        <authorList>
            <person name="Jiao Y."/>
        </authorList>
    </citation>
    <scope>NUCLEOTIDE SEQUENCE [LARGE SCALE GENOMIC DNA]</scope>
    <source>
        <strain evidence="5">IBCAS-2021</strain>
        <tissue evidence="5">Leaf</tissue>
    </source>
</reference>
<dbReference type="PROSITE" id="PS51371">
    <property type="entry name" value="CBS"/>
    <property type="match status" value="1"/>
</dbReference>
<dbReference type="GO" id="GO:0005737">
    <property type="term" value="C:cytoplasm"/>
    <property type="evidence" value="ECO:0007669"/>
    <property type="project" value="TreeGrafter"/>
</dbReference>
<feature type="domain" description="CBS" evidence="4">
    <location>
        <begin position="316"/>
        <end position="376"/>
    </location>
</feature>
<dbReference type="GO" id="GO:0005634">
    <property type="term" value="C:nucleus"/>
    <property type="evidence" value="ECO:0007669"/>
    <property type="project" value="TreeGrafter"/>
</dbReference>
<keyword evidence="2 3" id="KW-0129">CBS domain</keyword>
<dbReference type="PANTHER" id="PTHR13780">
    <property type="entry name" value="AMP-ACTIVATED PROTEIN KINASE, GAMMA REGULATORY SUBUNIT"/>
    <property type="match status" value="1"/>
</dbReference>
<evidence type="ECO:0000256" key="2">
    <source>
        <dbReference type="ARBA" id="ARBA00023122"/>
    </source>
</evidence>
<evidence type="ECO:0000313" key="6">
    <source>
        <dbReference type="Proteomes" id="UP000825729"/>
    </source>
</evidence>
<keyword evidence="6" id="KW-1185">Reference proteome</keyword>
<evidence type="ECO:0000256" key="3">
    <source>
        <dbReference type="PROSITE-ProRule" id="PRU00703"/>
    </source>
</evidence>
<gene>
    <name evidence="5" type="ORF">H6P81_010585</name>
</gene>
<dbReference type="InterPro" id="IPR046342">
    <property type="entry name" value="CBS_dom_sf"/>
</dbReference>
<dbReference type="PANTHER" id="PTHR13780:SF101">
    <property type="entry name" value="SNF1-RELATED PROTEIN KINASE REGULATORY SUBUNIT GAMMA-LIKE PV42A"/>
    <property type="match status" value="1"/>
</dbReference>
<evidence type="ECO:0000259" key="4">
    <source>
        <dbReference type="PROSITE" id="PS51371"/>
    </source>
</evidence>
<dbReference type="Gene3D" id="3.10.580.10">
    <property type="entry name" value="CBS-domain"/>
    <property type="match status" value="2"/>
</dbReference>
<sequence length="376" mass="40073">MQQLYPAATSHAHLLKSTTVRDLISDKKKLVEVPYTASLAHTLNALVANNVVAVPVAAPPGQWIGAGGSVILESDKSTGAVRKHYIGIVTMLDILLHIADSGSDESGAPTSDLETLMGVPVSSIIGHCIEGLSLWTINPNTSLLDCMEVFSKGIHRALIPIESLVHNMVGVELTESSPGYRMLTQMDVISFLKEHEVDLADILTHSVGYLGAVTETVFAVDNRTKVIDAIKCMRNAALSAVPIVLASEADGAEHKDLINGRGRKLIGTFSATDLRGCPITQLQSWLSLDVMEFKERVATGPRVESGGDATGLSGSSARILITCTFVSSLAEVITKAVEGHVHRVWVVDSQGLLTGLITLTDILRVIRVMLIGATES</sequence>